<dbReference type="AlphaFoldDB" id="A0A0N4YSB4"/>
<sequence>MKSCADRECSTKGYARAMASCRRSIRLTKTPGHDSSALRTSRIVK</sequence>
<evidence type="ECO:0000313" key="1">
    <source>
        <dbReference type="EMBL" id="VDL83873.1"/>
    </source>
</evidence>
<dbReference type="EMBL" id="UYSL01024832">
    <property type="protein sequence ID" value="VDL83873.1"/>
    <property type="molecule type" value="Genomic_DNA"/>
</dbReference>
<dbReference type="WBParaSite" id="NBR_0002013601-mRNA-1">
    <property type="protein sequence ID" value="NBR_0002013601-mRNA-1"/>
    <property type="gene ID" value="NBR_0002013601"/>
</dbReference>
<reference evidence="1 2" key="2">
    <citation type="submission" date="2018-11" db="EMBL/GenBank/DDBJ databases">
        <authorList>
            <consortium name="Pathogen Informatics"/>
        </authorList>
    </citation>
    <scope>NUCLEOTIDE SEQUENCE [LARGE SCALE GENOMIC DNA]</scope>
</reference>
<dbReference type="Proteomes" id="UP000271162">
    <property type="component" value="Unassembled WGS sequence"/>
</dbReference>
<proteinExistence type="predicted"/>
<evidence type="ECO:0000313" key="2">
    <source>
        <dbReference type="Proteomes" id="UP000271162"/>
    </source>
</evidence>
<protein>
    <submittedName>
        <fullName evidence="1 3">Uncharacterized protein</fullName>
    </submittedName>
</protein>
<organism evidence="3">
    <name type="scientific">Nippostrongylus brasiliensis</name>
    <name type="common">Rat hookworm</name>
    <dbReference type="NCBI Taxonomy" id="27835"/>
    <lineage>
        <taxon>Eukaryota</taxon>
        <taxon>Metazoa</taxon>
        <taxon>Ecdysozoa</taxon>
        <taxon>Nematoda</taxon>
        <taxon>Chromadorea</taxon>
        <taxon>Rhabditida</taxon>
        <taxon>Rhabditina</taxon>
        <taxon>Rhabditomorpha</taxon>
        <taxon>Strongyloidea</taxon>
        <taxon>Heligmosomidae</taxon>
        <taxon>Nippostrongylus</taxon>
    </lineage>
</organism>
<accession>A0A0N4YSB4</accession>
<name>A0A0N4YSB4_NIPBR</name>
<reference evidence="3" key="1">
    <citation type="submission" date="2017-02" db="UniProtKB">
        <authorList>
            <consortium name="WormBaseParasite"/>
        </authorList>
    </citation>
    <scope>IDENTIFICATION</scope>
</reference>
<keyword evidence="2" id="KW-1185">Reference proteome</keyword>
<gene>
    <name evidence="1" type="ORF">NBR_LOCUS20137</name>
</gene>
<evidence type="ECO:0000313" key="3">
    <source>
        <dbReference type="WBParaSite" id="NBR_0002013601-mRNA-1"/>
    </source>
</evidence>